<feature type="region of interest" description="Disordered" evidence="1">
    <location>
        <begin position="162"/>
        <end position="215"/>
    </location>
</feature>
<dbReference type="PANTHER" id="PTHR46250:SF15">
    <property type="entry name" value="OS01G0523800 PROTEIN"/>
    <property type="match status" value="1"/>
</dbReference>
<dbReference type="InterPro" id="IPR024752">
    <property type="entry name" value="Myb/SANT-like_dom"/>
</dbReference>
<sequence>MDVDFLSTGHMNTPDEEAISAPKRRGSNKDRYGPRRTWTIVEEEALINGLKSLMNTGWKCENGFRNGYLAQLEAHMKRAFPHSNIKVEPHINSKLHVWKKQYSTLVTIMTKSGLGWDDNRNMVIIEDDTAWDEFVKRDPSSKGFRVDPTKVAIDPVVPEAPEVEPIDAPTGDWNPKTSYHGSVKESSHAYNLNNDPTVNSSSAKRPSKIRKRKVSDPCPEIPHLVKMVANFCETANTRIESLTRALESEFGDPNKQDLVMEAVREIRA</sequence>
<reference evidence="3" key="2">
    <citation type="journal article" date="2024" name="Plant">
        <title>Genomic evolution and insights into agronomic trait innovations of Sesamum species.</title>
        <authorList>
            <person name="Miao H."/>
            <person name="Wang L."/>
            <person name="Qu L."/>
            <person name="Liu H."/>
            <person name="Sun Y."/>
            <person name="Le M."/>
            <person name="Wang Q."/>
            <person name="Wei S."/>
            <person name="Zheng Y."/>
            <person name="Lin W."/>
            <person name="Duan Y."/>
            <person name="Cao H."/>
            <person name="Xiong S."/>
            <person name="Wang X."/>
            <person name="Wei L."/>
            <person name="Li C."/>
            <person name="Ma Q."/>
            <person name="Ju M."/>
            <person name="Zhao R."/>
            <person name="Li G."/>
            <person name="Mu C."/>
            <person name="Tian Q."/>
            <person name="Mei H."/>
            <person name="Zhang T."/>
            <person name="Gao T."/>
            <person name="Zhang H."/>
        </authorList>
    </citation>
    <scope>NUCLEOTIDE SEQUENCE</scope>
    <source>
        <strain evidence="3">G02</strain>
    </source>
</reference>
<dbReference type="PANTHER" id="PTHR46250">
    <property type="entry name" value="MYB/SANT-LIKE DNA-BINDING DOMAIN PROTEIN-RELATED"/>
    <property type="match status" value="1"/>
</dbReference>
<proteinExistence type="predicted"/>
<dbReference type="AlphaFoldDB" id="A0AAW2TH29"/>
<gene>
    <name evidence="3" type="ORF">Sradi_2023800</name>
</gene>
<accession>A0AAW2TH29</accession>
<comment type="caution">
    <text evidence="3">The sequence shown here is derived from an EMBL/GenBank/DDBJ whole genome shotgun (WGS) entry which is preliminary data.</text>
</comment>
<evidence type="ECO:0000259" key="2">
    <source>
        <dbReference type="Pfam" id="PF12776"/>
    </source>
</evidence>
<dbReference type="Pfam" id="PF12776">
    <property type="entry name" value="Myb_DNA-bind_3"/>
    <property type="match status" value="1"/>
</dbReference>
<name>A0AAW2TH29_SESRA</name>
<evidence type="ECO:0000256" key="1">
    <source>
        <dbReference type="SAM" id="MobiDB-lite"/>
    </source>
</evidence>
<reference evidence="3" key="1">
    <citation type="submission" date="2020-06" db="EMBL/GenBank/DDBJ databases">
        <authorList>
            <person name="Li T."/>
            <person name="Hu X."/>
            <person name="Zhang T."/>
            <person name="Song X."/>
            <person name="Zhang H."/>
            <person name="Dai N."/>
            <person name="Sheng W."/>
            <person name="Hou X."/>
            <person name="Wei L."/>
        </authorList>
    </citation>
    <scope>NUCLEOTIDE SEQUENCE</scope>
    <source>
        <strain evidence="3">G02</strain>
        <tissue evidence="3">Leaf</tissue>
    </source>
</reference>
<organism evidence="3">
    <name type="scientific">Sesamum radiatum</name>
    <name type="common">Black benniseed</name>
    <dbReference type="NCBI Taxonomy" id="300843"/>
    <lineage>
        <taxon>Eukaryota</taxon>
        <taxon>Viridiplantae</taxon>
        <taxon>Streptophyta</taxon>
        <taxon>Embryophyta</taxon>
        <taxon>Tracheophyta</taxon>
        <taxon>Spermatophyta</taxon>
        <taxon>Magnoliopsida</taxon>
        <taxon>eudicotyledons</taxon>
        <taxon>Gunneridae</taxon>
        <taxon>Pentapetalae</taxon>
        <taxon>asterids</taxon>
        <taxon>lamiids</taxon>
        <taxon>Lamiales</taxon>
        <taxon>Pedaliaceae</taxon>
        <taxon>Sesamum</taxon>
    </lineage>
</organism>
<evidence type="ECO:0000313" key="3">
    <source>
        <dbReference type="EMBL" id="KAL0403830.1"/>
    </source>
</evidence>
<feature type="compositionally biased region" description="Polar residues" evidence="1">
    <location>
        <begin position="188"/>
        <end position="204"/>
    </location>
</feature>
<feature type="domain" description="Myb/SANT-like" evidence="2">
    <location>
        <begin position="37"/>
        <end position="133"/>
    </location>
</feature>
<dbReference type="EMBL" id="JACGWJ010000008">
    <property type="protein sequence ID" value="KAL0403830.1"/>
    <property type="molecule type" value="Genomic_DNA"/>
</dbReference>
<protein>
    <recommendedName>
        <fullName evidence="2">Myb/SANT-like domain-containing protein</fullName>
    </recommendedName>
</protein>
<feature type="region of interest" description="Disordered" evidence="1">
    <location>
        <begin position="1"/>
        <end position="33"/>
    </location>
</feature>